<comment type="caution">
    <text evidence="10">The sequence shown here is derived from an EMBL/GenBank/DDBJ whole genome shotgun (WGS) entry which is preliminary data.</text>
</comment>
<accession>F7VH35</accession>
<dbReference type="InterPro" id="IPR037185">
    <property type="entry name" value="EmrE-like"/>
</dbReference>
<evidence type="ECO:0000256" key="8">
    <source>
        <dbReference type="RuleBase" id="RU003942"/>
    </source>
</evidence>
<dbReference type="RefSeq" id="WP_006559704.1">
    <property type="nucleotide sequence ID" value="NZ_BABS01000111.1"/>
</dbReference>
<evidence type="ECO:0000313" key="11">
    <source>
        <dbReference type="Proteomes" id="UP000004319"/>
    </source>
</evidence>
<dbReference type="InterPro" id="IPR045324">
    <property type="entry name" value="Small_multidrug_res"/>
</dbReference>
<protein>
    <submittedName>
        <fullName evidence="10">Quaternary ammonium compound-resistance protein EmrE</fullName>
    </submittedName>
</protein>
<dbReference type="PANTHER" id="PTHR30561:SF1">
    <property type="entry name" value="MULTIDRUG TRANSPORTER EMRE"/>
    <property type="match status" value="1"/>
</dbReference>
<keyword evidence="2" id="KW-0813">Transport</keyword>
<dbReference type="InterPro" id="IPR000390">
    <property type="entry name" value="Small_drug/metabolite_transptr"/>
</dbReference>
<comment type="subcellular location">
    <subcellularLocation>
        <location evidence="1 8">Cell membrane</location>
        <topology evidence="1 8">Multi-pass membrane protein</topology>
    </subcellularLocation>
</comment>
<evidence type="ECO:0000256" key="2">
    <source>
        <dbReference type="ARBA" id="ARBA00022448"/>
    </source>
</evidence>
<dbReference type="Pfam" id="PF00893">
    <property type="entry name" value="Multi_Drug_Res"/>
    <property type="match status" value="1"/>
</dbReference>
<evidence type="ECO:0000256" key="3">
    <source>
        <dbReference type="ARBA" id="ARBA00022475"/>
    </source>
</evidence>
<evidence type="ECO:0000256" key="6">
    <source>
        <dbReference type="ARBA" id="ARBA00023136"/>
    </source>
</evidence>
<evidence type="ECO:0000256" key="7">
    <source>
        <dbReference type="ARBA" id="ARBA00038032"/>
    </source>
</evidence>
<evidence type="ECO:0000256" key="9">
    <source>
        <dbReference type="SAM" id="Phobius"/>
    </source>
</evidence>
<proteinExistence type="inferred from homology"/>
<dbReference type="FunFam" id="1.10.3730.20:FF:000001">
    <property type="entry name" value="Quaternary ammonium compound resistance transporter SugE"/>
    <property type="match status" value="1"/>
</dbReference>
<dbReference type="GO" id="GO:0015297">
    <property type="term" value="F:antiporter activity"/>
    <property type="evidence" value="ECO:0007669"/>
    <property type="project" value="TreeGrafter"/>
</dbReference>
<reference evidence="10 11" key="1">
    <citation type="journal article" date="2011" name="Biochem. Biophys. Res. Commun.">
        <title>Increased number of Arginine-based salt bridges contributes to the thermotolerance of thermotolerant acetic acid bacteria, Acetobacter tropicalis SKU1100.</title>
        <authorList>
            <person name="Matsutani M."/>
            <person name="Hirakawa H."/>
            <person name="Nishikura M."/>
            <person name="Soemphol W."/>
            <person name="Ali I.A.I."/>
            <person name="Yakushi T."/>
            <person name="Matsushita K."/>
        </authorList>
    </citation>
    <scope>NUCLEOTIDE SEQUENCE [LARGE SCALE GENOMIC DNA]</scope>
    <source>
        <strain evidence="10 11">NBRC 101654</strain>
    </source>
</reference>
<keyword evidence="5 9" id="KW-1133">Transmembrane helix</keyword>
<feature type="transmembrane region" description="Helical" evidence="9">
    <location>
        <begin position="34"/>
        <end position="51"/>
    </location>
</feature>
<feature type="transmembrane region" description="Helical" evidence="9">
    <location>
        <begin position="7"/>
        <end position="28"/>
    </location>
</feature>
<gene>
    <name evidence="10" type="ORF">ATPR_2684</name>
</gene>
<dbReference type="SUPFAM" id="SSF103481">
    <property type="entry name" value="Multidrug resistance efflux transporter EmrE"/>
    <property type="match status" value="1"/>
</dbReference>
<dbReference type="GO" id="GO:0015220">
    <property type="term" value="F:choline transmembrane transporter activity"/>
    <property type="evidence" value="ECO:0007669"/>
    <property type="project" value="TreeGrafter"/>
</dbReference>
<organism evidence="10 11">
    <name type="scientific">Acetobacter tropicalis NBRC 101654</name>
    <dbReference type="NCBI Taxonomy" id="749388"/>
    <lineage>
        <taxon>Bacteria</taxon>
        <taxon>Pseudomonadati</taxon>
        <taxon>Pseudomonadota</taxon>
        <taxon>Alphaproteobacteria</taxon>
        <taxon>Acetobacterales</taxon>
        <taxon>Acetobacteraceae</taxon>
        <taxon>Acetobacter</taxon>
    </lineage>
</organism>
<evidence type="ECO:0000313" key="10">
    <source>
        <dbReference type="EMBL" id="GAA09680.1"/>
    </source>
</evidence>
<name>F7VH35_9PROT</name>
<sequence length="114" mass="12343">MCVIDKSYLYLMGAIVCEVFATSCLKACDGFTRWVPAALSIAGYCCAFYLLSQTMRTIPTGLVYAIWSGVGIVLISAIGFVFFKQSLDLPAIIGIALIMLGVLVINLFSRSTQI</sequence>
<feature type="transmembrane region" description="Helical" evidence="9">
    <location>
        <begin position="89"/>
        <end position="108"/>
    </location>
</feature>
<evidence type="ECO:0000256" key="1">
    <source>
        <dbReference type="ARBA" id="ARBA00004651"/>
    </source>
</evidence>
<dbReference type="GO" id="GO:0015199">
    <property type="term" value="F:amino-acid betaine transmembrane transporter activity"/>
    <property type="evidence" value="ECO:0007669"/>
    <property type="project" value="TreeGrafter"/>
</dbReference>
<evidence type="ECO:0000256" key="4">
    <source>
        <dbReference type="ARBA" id="ARBA00022692"/>
    </source>
</evidence>
<dbReference type="PANTHER" id="PTHR30561">
    <property type="entry name" value="SMR FAMILY PROTON-DEPENDENT DRUG EFFLUX TRANSPORTER SUGE"/>
    <property type="match status" value="1"/>
</dbReference>
<keyword evidence="4 8" id="KW-0812">Transmembrane</keyword>
<dbReference type="GO" id="GO:0005886">
    <property type="term" value="C:plasma membrane"/>
    <property type="evidence" value="ECO:0007669"/>
    <property type="project" value="UniProtKB-SubCell"/>
</dbReference>
<dbReference type="AlphaFoldDB" id="F7VH35"/>
<dbReference type="GO" id="GO:0031460">
    <property type="term" value="P:glycine betaine transport"/>
    <property type="evidence" value="ECO:0007669"/>
    <property type="project" value="TreeGrafter"/>
</dbReference>
<dbReference type="GO" id="GO:1990961">
    <property type="term" value="P:xenobiotic detoxification by transmembrane export across the plasma membrane"/>
    <property type="evidence" value="ECO:0007669"/>
    <property type="project" value="UniProtKB-ARBA"/>
</dbReference>
<keyword evidence="6 9" id="KW-0472">Membrane</keyword>
<dbReference type="EMBL" id="BABS01000111">
    <property type="protein sequence ID" value="GAA09680.1"/>
    <property type="molecule type" value="Genomic_DNA"/>
</dbReference>
<evidence type="ECO:0000256" key="5">
    <source>
        <dbReference type="ARBA" id="ARBA00022989"/>
    </source>
</evidence>
<comment type="similarity">
    <text evidence="7 8">Belongs to the drug/metabolite transporter (DMT) superfamily. Small multidrug resistance (SMR) (TC 2.A.7.1) family.</text>
</comment>
<keyword evidence="3" id="KW-1003">Cell membrane</keyword>
<feature type="transmembrane region" description="Helical" evidence="9">
    <location>
        <begin position="63"/>
        <end position="83"/>
    </location>
</feature>
<dbReference type="Proteomes" id="UP000004319">
    <property type="component" value="Unassembled WGS sequence"/>
</dbReference>
<dbReference type="Gene3D" id="1.10.3730.20">
    <property type="match status" value="1"/>
</dbReference>